<evidence type="ECO:0000313" key="4">
    <source>
        <dbReference type="EMBL" id="RIY36806.1"/>
    </source>
</evidence>
<dbReference type="PROSITE" id="PS50977">
    <property type="entry name" value="HTH_TETR_2"/>
    <property type="match status" value="1"/>
</dbReference>
<proteinExistence type="predicted"/>
<evidence type="ECO:0000259" key="3">
    <source>
        <dbReference type="PROSITE" id="PS50977"/>
    </source>
</evidence>
<dbReference type="GO" id="GO:0003677">
    <property type="term" value="F:DNA binding"/>
    <property type="evidence" value="ECO:0007669"/>
    <property type="project" value="UniProtKB-UniRule"/>
</dbReference>
<organism evidence="4 5">
    <name type="scientific">Psittacicella gerlachiana</name>
    <dbReference type="NCBI Taxonomy" id="2028574"/>
    <lineage>
        <taxon>Bacteria</taxon>
        <taxon>Pseudomonadati</taxon>
        <taxon>Pseudomonadota</taxon>
        <taxon>Gammaproteobacteria</taxon>
        <taxon>Pasteurellales</taxon>
        <taxon>Psittacicellaceae</taxon>
        <taxon>Psittacicella</taxon>
    </lineage>
</organism>
<accession>A0A3A1YH68</accession>
<sequence length="214" mass="24752">MARPLCAEKRKSIILSAIHLFYNEGFNAPTSKIAREAKVSEGTIFTYFKNKQDLLEKVFLFLKNDLYEKLQLSDEISEETCIIETFKTNFHNYIDYGLNYPERSILVSRFLLSKQIPLEYIQSIHDLFSQLISFIDLLRTTGPLKDVPLDLAINIFTNMGNNVIHYCIIHNVDDRDLIDEYAKVNFEAAWLALTGESVEATRERFKAEQICPQA</sequence>
<protein>
    <recommendedName>
        <fullName evidence="3">HTH tetR-type domain-containing protein</fullName>
    </recommendedName>
</protein>
<gene>
    <name evidence="4" type="ORF">CKF59_02260</name>
</gene>
<dbReference type="InterPro" id="IPR050624">
    <property type="entry name" value="HTH-type_Tx_Regulator"/>
</dbReference>
<keyword evidence="5" id="KW-1185">Reference proteome</keyword>
<reference evidence="4 5" key="1">
    <citation type="submission" date="2017-08" db="EMBL/GenBank/DDBJ databases">
        <title>Reclassification of Bisgaard taxon 37 and 44.</title>
        <authorList>
            <person name="Christensen H."/>
        </authorList>
    </citation>
    <scope>NUCLEOTIDE SEQUENCE [LARGE SCALE GENOMIC DNA]</scope>
    <source>
        <strain evidence="4 5">EEAB3T1</strain>
    </source>
</reference>
<name>A0A3A1YH68_9GAMM</name>
<dbReference type="SUPFAM" id="SSF46689">
    <property type="entry name" value="Homeodomain-like"/>
    <property type="match status" value="1"/>
</dbReference>
<evidence type="ECO:0000256" key="2">
    <source>
        <dbReference type="PROSITE-ProRule" id="PRU00335"/>
    </source>
</evidence>
<dbReference type="AlphaFoldDB" id="A0A3A1YH68"/>
<dbReference type="PANTHER" id="PTHR43479:SF11">
    <property type="entry name" value="ACREF_ENVCD OPERON REPRESSOR-RELATED"/>
    <property type="match status" value="1"/>
</dbReference>
<dbReference type="Gene3D" id="1.10.357.10">
    <property type="entry name" value="Tetracycline Repressor, domain 2"/>
    <property type="match status" value="1"/>
</dbReference>
<feature type="DNA-binding region" description="H-T-H motif" evidence="2">
    <location>
        <begin position="29"/>
        <end position="48"/>
    </location>
</feature>
<dbReference type="InterPro" id="IPR009057">
    <property type="entry name" value="Homeodomain-like_sf"/>
</dbReference>
<keyword evidence="1 2" id="KW-0238">DNA-binding</keyword>
<dbReference type="InterPro" id="IPR001647">
    <property type="entry name" value="HTH_TetR"/>
</dbReference>
<evidence type="ECO:0000256" key="1">
    <source>
        <dbReference type="ARBA" id="ARBA00023125"/>
    </source>
</evidence>
<dbReference type="Proteomes" id="UP000265964">
    <property type="component" value="Unassembled WGS sequence"/>
</dbReference>
<comment type="caution">
    <text evidence="4">The sequence shown here is derived from an EMBL/GenBank/DDBJ whole genome shotgun (WGS) entry which is preliminary data.</text>
</comment>
<dbReference type="RefSeq" id="WP_119534361.1">
    <property type="nucleotide sequence ID" value="NZ_NRJF01000054.1"/>
</dbReference>
<dbReference type="PRINTS" id="PR00455">
    <property type="entry name" value="HTHTETR"/>
</dbReference>
<feature type="domain" description="HTH tetR-type" evidence="3">
    <location>
        <begin position="7"/>
        <end position="66"/>
    </location>
</feature>
<dbReference type="PANTHER" id="PTHR43479">
    <property type="entry name" value="ACREF/ENVCD OPERON REPRESSOR-RELATED"/>
    <property type="match status" value="1"/>
</dbReference>
<dbReference type="Pfam" id="PF00440">
    <property type="entry name" value="TetR_N"/>
    <property type="match status" value="1"/>
</dbReference>
<evidence type="ECO:0000313" key="5">
    <source>
        <dbReference type="Proteomes" id="UP000265964"/>
    </source>
</evidence>
<dbReference type="EMBL" id="NRJF01000054">
    <property type="protein sequence ID" value="RIY36806.1"/>
    <property type="molecule type" value="Genomic_DNA"/>
</dbReference>
<dbReference type="OrthoDB" id="63332at2"/>